<dbReference type="SUPFAM" id="SSF54637">
    <property type="entry name" value="Thioesterase/thiol ester dehydrase-isomerase"/>
    <property type="match status" value="1"/>
</dbReference>
<dbReference type="Proteomes" id="UP001595665">
    <property type="component" value="Unassembled WGS sequence"/>
</dbReference>
<proteinExistence type="predicted"/>
<evidence type="ECO:0000313" key="2">
    <source>
        <dbReference type="Proteomes" id="UP001595665"/>
    </source>
</evidence>
<sequence>MSLPDIHSLVPHSGAMSLLDTLLAVDAETLTAQVTIRRDTMFLVDGAVGAWVGVEYMAQAVAAHAGHAARQRGEPVRVGFLLGSRRYACAVPAFALGSVLHIHVQRALQGENGLGAFDCRIDDANGGLELATATITVFQPDHVEEFLQRSSE</sequence>
<dbReference type="Pfam" id="PF22817">
    <property type="entry name" value="ApeP-like"/>
    <property type="match status" value="1"/>
</dbReference>
<dbReference type="Gene3D" id="3.10.129.10">
    <property type="entry name" value="Hotdog Thioesterase"/>
    <property type="match status" value="1"/>
</dbReference>
<keyword evidence="2" id="KW-1185">Reference proteome</keyword>
<protein>
    <submittedName>
        <fullName evidence="1">3-hydroxylacyl-ACP dehydratase</fullName>
    </submittedName>
</protein>
<name>A0ABV7PJU3_9BURK</name>
<comment type="caution">
    <text evidence="1">The sequence shown here is derived from an EMBL/GenBank/DDBJ whole genome shotgun (WGS) entry which is preliminary data.</text>
</comment>
<evidence type="ECO:0000313" key="1">
    <source>
        <dbReference type="EMBL" id="MFC3458328.1"/>
    </source>
</evidence>
<dbReference type="RefSeq" id="WP_312551420.1">
    <property type="nucleotide sequence ID" value="NZ_JBHRVV010000001.1"/>
</dbReference>
<gene>
    <name evidence="1" type="ORF">ACFOPH_08720</name>
</gene>
<dbReference type="EMBL" id="JBHRVV010000001">
    <property type="protein sequence ID" value="MFC3458328.1"/>
    <property type="molecule type" value="Genomic_DNA"/>
</dbReference>
<reference evidence="2" key="1">
    <citation type="journal article" date="2019" name="Int. J. Syst. Evol. Microbiol.">
        <title>The Global Catalogue of Microorganisms (GCM) 10K type strain sequencing project: providing services to taxonomists for standard genome sequencing and annotation.</title>
        <authorList>
            <consortium name="The Broad Institute Genomics Platform"/>
            <consortium name="The Broad Institute Genome Sequencing Center for Infectious Disease"/>
            <person name="Wu L."/>
            <person name="Ma J."/>
        </authorList>
    </citation>
    <scope>NUCLEOTIDE SEQUENCE [LARGE SCALE GENOMIC DNA]</scope>
    <source>
        <strain evidence="2">CCM 7480</strain>
    </source>
</reference>
<dbReference type="PIRSF" id="PIRSF020565">
    <property type="entry name" value="3Ho_Ac_ACP_DH_prd"/>
    <property type="match status" value="1"/>
</dbReference>
<organism evidence="1 2">
    <name type="scientific">Massilia haematophila</name>
    <dbReference type="NCBI Taxonomy" id="457923"/>
    <lineage>
        <taxon>Bacteria</taxon>
        <taxon>Pseudomonadati</taxon>
        <taxon>Pseudomonadota</taxon>
        <taxon>Betaproteobacteria</taxon>
        <taxon>Burkholderiales</taxon>
        <taxon>Oxalobacteraceae</taxon>
        <taxon>Telluria group</taxon>
        <taxon>Massilia</taxon>
    </lineage>
</organism>
<dbReference type="InterPro" id="IPR016776">
    <property type="entry name" value="ApeP-like_dehydratase"/>
</dbReference>
<dbReference type="InterPro" id="IPR029069">
    <property type="entry name" value="HotDog_dom_sf"/>
</dbReference>
<accession>A0ABV7PJU3</accession>